<name>A0A974XH41_9FIRM</name>
<evidence type="ECO:0000313" key="4">
    <source>
        <dbReference type="Proteomes" id="UP000663499"/>
    </source>
</evidence>
<dbReference type="AlphaFoldDB" id="A0A974XH41"/>
<dbReference type="SUPFAM" id="SSF89733">
    <property type="entry name" value="L-sulfolactate dehydrogenase-like"/>
    <property type="match status" value="1"/>
</dbReference>
<dbReference type="Pfam" id="PF02615">
    <property type="entry name" value="Ldh_2"/>
    <property type="match status" value="1"/>
</dbReference>
<sequence length="350" mass="38452">MMVYRREVLSEFLTELFLKTDMSREDAEYHAYALTETNLWGVDSHGVIRVPAYFRRMMNGAINTKPDTKTIKGSLGLEVIDGDDGSGFIVGKRAMERAVELAKEHNVGIVGAIRSNHFGASGLYAKIAAENNMVGIAMTNVLPLIVAPGASRPVVGNNPFAISIPTHGEFPFLLDMSLSKVAGGKLTLAIKKGEKIPTDWATDSEGKPTDDPQKAFEGFLLPMGEFKGLGLAYAVDILAGVITGGVFSHQMRSMYANPEDPSLTGHLMMAINIPAIIDNDEMKNRMSEYYERLVETPMWNGGRMYLPGELEYLKKQERLKDGIPLPKKTVEELEALAAEMNVKTPLARVE</sequence>
<dbReference type="Gene3D" id="1.10.1530.10">
    <property type="match status" value="1"/>
</dbReference>
<accession>A0A974XH41</accession>
<dbReference type="PANTHER" id="PTHR11091">
    <property type="entry name" value="OXIDOREDUCTASE-RELATED"/>
    <property type="match status" value="1"/>
</dbReference>
<dbReference type="InterPro" id="IPR043144">
    <property type="entry name" value="Mal/L-sulf/L-lact_DH-like_ah"/>
</dbReference>
<dbReference type="Gene3D" id="3.30.1370.60">
    <property type="entry name" value="Hypothetical oxidoreductase yiak, domain 2"/>
    <property type="match status" value="1"/>
</dbReference>
<evidence type="ECO:0000256" key="2">
    <source>
        <dbReference type="ARBA" id="ARBA00023002"/>
    </source>
</evidence>
<dbReference type="InterPro" id="IPR003767">
    <property type="entry name" value="Malate/L-lactate_DH-like"/>
</dbReference>
<proteinExistence type="inferred from homology"/>
<comment type="similarity">
    <text evidence="1">Belongs to the LDH2/MDH2 oxidoreductase family.</text>
</comment>
<keyword evidence="4" id="KW-1185">Reference proteome</keyword>
<dbReference type="PANTHER" id="PTHR11091:SF0">
    <property type="entry name" value="MALATE DEHYDROGENASE"/>
    <property type="match status" value="1"/>
</dbReference>
<dbReference type="EMBL" id="CP071444">
    <property type="protein sequence ID" value="QSX09686.1"/>
    <property type="molecule type" value="Genomic_DNA"/>
</dbReference>
<evidence type="ECO:0000313" key="3">
    <source>
        <dbReference type="EMBL" id="QSX09686.1"/>
    </source>
</evidence>
<reference evidence="3" key="1">
    <citation type="submission" date="2021-03" db="EMBL/GenBank/DDBJ databases">
        <title>Alkalibacter marinus sp. nov., isolated from tidal flat sediment.</title>
        <authorList>
            <person name="Namirimu T."/>
            <person name="Yang J.-A."/>
            <person name="Yang S.-H."/>
            <person name="Kim Y.-J."/>
            <person name="Kwon K.K."/>
        </authorList>
    </citation>
    <scope>NUCLEOTIDE SEQUENCE</scope>
    <source>
        <strain evidence="3">ES005</strain>
    </source>
</reference>
<organism evidence="3 4">
    <name type="scientific">Alkalibacter rhizosphaerae</name>
    <dbReference type="NCBI Taxonomy" id="2815577"/>
    <lineage>
        <taxon>Bacteria</taxon>
        <taxon>Bacillati</taxon>
        <taxon>Bacillota</taxon>
        <taxon>Clostridia</taxon>
        <taxon>Eubacteriales</taxon>
        <taxon>Eubacteriaceae</taxon>
        <taxon>Alkalibacter</taxon>
    </lineage>
</organism>
<dbReference type="Proteomes" id="UP000663499">
    <property type="component" value="Chromosome"/>
</dbReference>
<gene>
    <name evidence="3" type="ORF">J0B03_07590</name>
</gene>
<protein>
    <submittedName>
        <fullName evidence="3">Ldh family oxidoreductase</fullName>
    </submittedName>
</protein>
<keyword evidence="2" id="KW-0560">Oxidoreductase</keyword>
<dbReference type="GO" id="GO:0016491">
    <property type="term" value="F:oxidoreductase activity"/>
    <property type="evidence" value="ECO:0007669"/>
    <property type="project" value="UniProtKB-KW"/>
</dbReference>
<dbReference type="KEGG" id="alka:J0B03_07590"/>
<dbReference type="InterPro" id="IPR043143">
    <property type="entry name" value="Mal/L-sulf/L-lact_DH-like_NADP"/>
</dbReference>
<evidence type="ECO:0000256" key="1">
    <source>
        <dbReference type="ARBA" id="ARBA00006056"/>
    </source>
</evidence>
<dbReference type="InterPro" id="IPR036111">
    <property type="entry name" value="Mal/L-sulfo/L-lacto_DH-like_sf"/>
</dbReference>